<protein>
    <recommendedName>
        <fullName evidence="2">DUF3566 domain-containing protein</fullName>
    </recommendedName>
</protein>
<comment type="caution">
    <text evidence="3">The sequence shown here is derived from an EMBL/GenBank/DDBJ whole genome shotgun (WGS) entry which is preliminary data.</text>
</comment>
<keyword evidence="1" id="KW-0472">Membrane</keyword>
<reference evidence="3" key="1">
    <citation type="journal article" date="2014" name="Int. J. Syst. Evol. Microbiol.">
        <title>Complete genome sequence of Corynebacterium casei LMG S-19264T (=DSM 44701T), isolated from a smear-ripened cheese.</title>
        <authorList>
            <consortium name="US DOE Joint Genome Institute (JGI-PGF)"/>
            <person name="Walter F."/>
            <person name="Albersmeier A."/>
            <person name="Kalinowski J."/>
            <person name="Ruckert C."/>
        </authorList>
    </citation>
    <scope>NUCLEOTIDE SEQUENCE</scope>
    <source>
        <strain evidence="3">VKM Ac-1401</strain>
    </source>
</reference>
<evidence type="ECO:0000313" key="3">
    <source>
        <dbReference type="EMBL" id="GLJ75232.1"/>
    </source>
</evidence>
<evidence type="ECO:0000259" key="2">
    <source>
        <dbReference type="Pfam" id="PF12089"/>
    </source>
</evidence>
<dbReference type="AlphaFoldDB" id="A0A9W6H7S1"/>
<reference evidence="3" key="2">
    <citation type="submission" date="2023-01" db="EMBL/GenBank/DDBJ databases">
        <authorList>
            <person name="Sun Q."/>
            <person name="Evtushenko L."/>
        </authorList>
    </citation>
    <scope>NUCLEOTIDE SEQUENCE</scope>
    <source>
        <strain evidence="3">VKM Ac-1401</strain>
    </source>
</reference>
<feature type="domain" description="DUF3566" evidence="2">
    <location>
        <begin position="8"/>
        <end position="122"/>
    </location>
</feature>
<keyword evidence="1" id="KW-0812">Transmembrane</keyword>
<keyword evidence="4" id="KW-1185">Reference proteome</keyword>
<dbReference type="RefSeq" id="WP_271175922.1">
    <property type="nucleotide sequence ID" value="NZ_BAAAJO010000001.1"/>
</dbReference>
<accession>A0A9W6H7S1</accession>
<feature type="transmembrane region" description="Helical" evidence="1">
    <location>
        <begin position="21"/>
        <end position="48"/>
    </location>
</feature>
<dbReference type="Pfam" id="PF12089">
    <property type="entry name" value="DUF3566"/>
    <property type="match status" value="1"/>
</dbReference>
<sequence length="125" mass="13455">MARTRIDKRVTMRLVYIDFWSSLKLSFLVSLCVAAVTILVALLGWSVLDKTGIITSARVLFTDIGGDRATDLFAGLTFQGVLSFTLVVALLELIVVTALGAVFAALFNLASRVTGGARVKFANKD</sequence>
<dbReference type="EMBL" id="BSEN01000003">
    <property type="protein sequence ID" value="GLJ75232.1"/>
    <property type="molecule type" value="Genomic_DNA"/>
</dbReference>
<dbReference type="InterPro" id="IPR021949">
    <property type="entry name" value="DUF3566_TM"/>
</dbReference>
<organism evidence="3 4">
    <name type="scientific">Leifsonia poae</name>
    <dbReference type="NCBI Taxonomy" id="110933"/>
    <lineage>
        <taxon>Bacteria</taxon>
        <taxon>Bacillati</taxon>
        <taxon>Actinomycetota</taxon>
        <taxon>Actinomycetes</taxon>
        <taxon>Micrococcales</taxon>
        <taxon>Microbacteriaceae</taxon>
        <taxon>Leifsonia</taxon>
    </lineage>
</organism>
<gene>
    <name evidence="3" type="ORF">GCM10017584_08060</name>
</gene>
<dbReference type="Proteomes" id="UP001142372">
    <property type="component" value="Unassembled WGS sequence"/>
</dbReference>
<feature type="transmembrane region" description="Helical" evidence="1">
    <location>
        <begin position="81"/>
        <end position="110"/>
    </location>
</feature>
<evidence type="ECO:0000256" key="1">
    <source>
        <dbReference type="SAM" id="Phobius"/>
    </source>
</evidence>
<keyword evidence="1" id="KW-1133">Transmembrane helix</keyword>
<proteinExistence type="predicted"/>
<name>A0A9W6H7S1_9MICO</name>
<evidence type="ECO:0000313" key="4">
    <source>
        <dbReference type="Proteomes" id="UP001142372"/>
    </source>
</evidence>